<proteinExistence type="predicted"/>
<evidence type="ECO:0000313" key="3">
    <source>
        <dbReference type="EMBL" id="MDT8899781.1"/>
    </source>
</evidence>
<dbReference type="Pfam" id="PF13609">
    <property type="entry name" value="Porin_4"/>
    <property type="match status" value="1"/>
</dbReference>
<keyword evidence="4" id="KW-1185">Reference proteome</keyword>
<evidence type="ECO:0000256" key="1">
    <source>
        <dbReference type="SAM" id="SignalP"/>
    </source>
</evidence>
<protein>
    <submittedName>
        <fullName evidence="3">Porin</fullName>
    </submittedName>
</protein>
<dbReference type="Gene3D" id="2.40.160.10">
    <property type="entry name" value="Porin"/>
    <property type="match status" value="1"/>
</dbReference>
<evidence type="ECO:0000313" key="4">
    <source>
        <dbReference type="Proteomes" id="UP001254848"/>
    </source>
</evidence>
<dbReference type="Proteomes" id="UP001254848">
    <property type="component" value="Unassembled WGS sequence"/>
</dbReference>
<comment type="caution">
    <text evidence="3">The sequence shown here is derived from an EMBL/GenBank/DDBJ whole genome shotgun (WGS) entry which is preliminary data.</text>
</comment>
<dbReference type="InterPro" id="IPR023614">
    <property type="entry name" value="Porin_dom_sf"/>
</dbReference>
<feature type="chain" id="PRO_5045572052" evidence="1">
    <location>
        <begin position="23"/>
        <end position="318"/>
    </location>
</feature>
<name>A0ABU3NVC9_9FIRM</name>
<keyword evidence="1" id="KW-0732">Signal</keyword>
<gene>
    <name evidence="3" type="ORF">Q4T40_00775</name>
</gene>
<dbReference type="RefSeq" id="WP_413778349.1">
    <property type="nucleotide sequence ID" value="NZ_JAUOZS010000001.1"/>
</dbReference>
<dbReference type="SUPFAM" id="SSF56935">
    <property type="entry name" value="Porins"/>
    <property type="match status" value="1"/>
</dbReference>
<dbReference type="EMBL" id="JAUOZS010000001">
    <property type="protein sequence ID" value="MDT8899781.1"/>
    <property type="molecule type" value="Genomic_DNA"/>
</dbReference>
<reference evidence="3 4" key="1">
    <citation type="submission" date="2023-07" db="EMBL/GenBank/DDBJ databases">
        <title>The novel representative of Negativicutes class, Anaeroselena agilis gen. nov. sp. nov.</title>
        <authorList>
            <person name="Prokofeva M.I."/>
            <person name="Elcheninov A.G."/>
            <person name="Klyukina A."/>
            <person name="Kublanov I.V."/>
            <person name="Frolov E.N."/>
            <person name="Podosokorskaya O.A."/>
        </authorList>
    </citation>
    <scope>NUCLEOTIDE SEQUENCE [LARGE SCALE GENOMIC DNA]</scope>
    <source>
        <strain evidence="3 4">4137-cl</strain>
    </source>
</reference>
<organism evidence="3 4">
    <name type="scientific">Anaeroselena agilis</name>
    <dbReference type="NCBI Taxonomy" id="3063788"/>
    <lineage>
        <taxon>Bacteria</taxon>
        <taxon>Bacillati</taxon>
        <taxon>Bacillota</taxon>
        <taxon>Negativicutes</taxon>
        <taxon>Acetonemataceae</taxon>
        <taxon>Anaeroselena</taxon>
    </lineage>
</organism>
<feature type="signal peptide" evidence="1">
    <location>
        <begin position="1"/>
        <end position="22"/>
    </location>
</feature>
<accession>A0ABU3NVC9</accession>
<feature type="domain" description="Porin" evidence="2">
    <location>
        <begin position="12"/>
        <end position="317"/>
    </location>
</feature>
<sequence length="318" mass="33984">MRKTVAVMVAGLIMAAAPAASAEPVKLSGDAAVKYQRKTADGDPTASGAIYTLKLMSEAELGDGWSLYARLGAQSVTAPTLADFNIAPEVYGESKKSVVAIDQFGLNYKTDKLTYKLGRQDAGVGTTTLLYHRADSKIGKKVFVDGLSVAGTVGIVDIAALAAREDNPAGSYKNNVYAVRAGINPVENFNWGVTLGRFRGETESTNHWAVDGTYKFGKSSLTAEYTKASSSTANKAYAVVLSYDFDDKTSASVTGFRVEEFGSMGGQSEYDANNRGIHYAITRKLRENAGLELVFKDQKTISGGQKNTSFEATVSYSF</sequence>
<evidence type="ECO:0000259" key="2">
    <source>
        <dbReference type="Pfam" id="PF13609"/>
    </source>
</evidence>
<dbReference type="InterPro" id="IPR033900">
    <property type="entry name" value="Gram_neg_porin_domain"/>
</dbReference>